<evidence type="ECO:0000259" key="15">
    <source>
        <dbReference type="Pfam" id="PF00593"/>
    </source>
</evidence>
<dbReference type="InterPro" id="IPR036942">
    <property type="entry name" value="Beta-barrel_TonB_sf"/>
</dbReference>
<name>A0ABW7GMK0_9BURK</name>
<feature type="domain" description="TonB-dependent receptor plug" evidence="16">
    <location>
        <begin position="76"/>
        <end position="192"/>
    </location>
</feature>
<proteinExistence type="inferred from homology"/>
<keyword evidence="3 12" id="KW-0813">Transport</keyword>
<protein>
    <submittedName>
        <fullName evidence="17">TonB-dependent receptor</fullName>
    </submittedName>
</protein>
<evidence type="ECO:0000256" key="8">
    <source>
        <dbReference type="ARBA" id="ARBA00023077"/>
    </source>
</evidence>
<dbReference type="Gene3D" id="2.40.170.20">
    <property type="entry name" value="TonB-dependent receptor, beta-barrel domain"/>
    <property type="match status" value="1"/>
</dbReference>
<evidence type="ECO:0000256" key="2">
    <source>
        <dbReference type="ARBA" id="ARBA00009810"/>
    </source>
</evidence>
<feature type="signal peptide" evidence="14">
    <location>
        <begin position="1"/>
        <end position="22"/>
    </location>
</feature>
<evidence type="ECO:0000256" key="12">
    <source>
        <dbReference type="PROSITE-ProRule" id="PRU01360"/>
    </source>
</evidence>
<evidence type="ECO:0000256" key="13">
    <source>
        <dbReference type="RuleBase" id="RU003357"/>
    </source>
</evidence>
<sequence length="812" mass="87387">MTKTALARAAAACAALSGLVLAAPPARACDDCDGDDTPAALTNTAAAAADETPALPRTRLGLVRVAGAAPSSLPTNIPTTRETVTREDIERSINATDSEDALKYLPSLLVRKRYIGDYNHAILSSRASGTGNSARSAVYADGVLLSNYLGNGVGGLSFPPRWGLVTPEEIERVDVMYGPFSAAYPGNSVGAVVDYQTRMPTRFEAYAKLGYSTQPSELYGLKATYRAWQASASVGSRDGAFSWWLNVNRTDSDGQPLTFATRPANTATAGTVGTTVTGAVAGLNNANAPWYLIGAGTQYSTTQDHLKLKLAYDISPTVRASYVLGLWRNAADGNSVSWLRDAAGNPVYKGTLDPVSKKEFIFIDGKQFAGPTGGDFALTREKLQHAMHGVSVKSHTGGEWDWEVAASLYDYRRDDKRQNAATNPQPGALSGGAGTLADGSGTGWHSLAAKGIWRPAGTAHVVDFGLQQDSYKLNYLTSNIAGNYLADGPGEMVNKVRGKTRLQAAYAQDAWLITTDWKAVLGLRAEHWQAFDGRTDFSATGTPAPSIYAARSANFLSPKAALSWQATAQTVLKASVGRAVRMPTVSELYGATSTTNSQYINDPNLQPEKSWTAELSAESAWGALQSRVTLFAETTRDSLYSQTLLDPVLNRNVSRVQNIDRIATTGLEATLAAADLVLKGLDLSASVTVTDSKIKANRGFVVTPGDTLGKWQPNIPRWRATALAAYRFNDAWSASLAARYSGRQYRTLNNADVNGFAYQGVSKYATADLRVLWRISRQWSAAAGIDNLNNYQYWNFHNYPQRSYSAELKFDL</sequence>
<evidence type="ECO:0000256" key="9">
    <source>
        <dbReference type="ARBA" id="ARBA00023136"/>
    </source>
</evidence>
<feature type="chain" id="PRO_5047188544" evidence="14">
    <location>
        <begin position="23"/>
        <end position="812"/>
    </location>
</feature>
<evidence type="ECO:0000256" key="14">
    <source>
        <dbReference type="SAM" id="SignalP"/>
    </source>
</evidence>
<evidence type="ECO:0000256" key="3">
    <source>
        <dbReference type="ARBA" id="ARBA00022448"/>
    </source>
</evidence>
<keyword evidence="5 12" id="KW-0812">Transmembrane</keyword>
<dbReference type="CDD" id="cd01347">
    <property type="entry name" value="ligand_gated_channel"/>
    <property type="match status" value="1"/>
</dbReference>
<dbReference type="Proteomes" id="UP001606302">
    <property type="component" value="Unassembled WGS sequence"/>
</dbReference>
<keyword evidence="7" id="KW-0406">Ion transport</keyword>
<comment type="similarity">
    <text evidence="2 12 13">Belongs to the TonB-dependent receptor family.</text>
</comment>
<comment type="caution">
    <text evidence="17">The sequence shown here is derived from an EMBL/GenBank/DDBJ whole genome shotgun (WGS) entry which is preliminary data.</text>
</comment>
<evidence type="ECO:0000313" key="18">
    <source>
        <dbReference type="Proteomes" id="UP001606302"/>
    </source>
</evidence>
<evidence type="ECO:0000256" key="11">
    <source>
        <dbReference type="ARBA" id="ARBA00023237"/>
    </source>
</evidence>
<evidence type="ECO:0000259" key="16">
    <source>
        <dbReference type="Pfam" id="PF07715"/>
    </source>
</evidence>
<evidence type="ECO:0000256" key="4">
    <source>
        <dbReference type="ARBA" id="ARBA00022452"/>
    </source>
</evidence>
<dbReference type="InterPro" id="IPR000531">
    <property type="entry name" value="Beta-barrel_TonB"/>
</dbReference>
<evidence type="ECO:0000313" key="17">
    <source>
        <dbReference type="EMBL" id="MFG6463192.1"/>
    </source>
</evidence>
<dbReference type="RefSeq" id="WP_394512108.1">
    <property type="nucleotide sequence ID" value="NZ_JBIGHX010000005.1"/>
</dbReference>
<dbReference type="PROSITE" id="PS52016">
    <property type="entry name" value="TONB_DEPENDENT_REC_3"/>
    <property type="match status" value="1"/>
</dbReference>
<evidence type="ECO:0000256" key="5">
    <source>
        <dbReference type="ARBA" id="ARBA00022692"/>
    </source>
</evidence>
<dbReference type="InterPro" id="IPR039426">
    <property type="entry name" value="TonB-dep_rcpt-like"/>
</dbReference>
<dbReference type="InterPro" id="IPR012910">
    <property type="entry name" value="Plug_dom"/>
</dbReference>
<dbReference type="EMBL" id="JBIGHX010000005">
    <property type="protein sequence ID" value="MFG6463192.1"/>
    <property type="molecule type" value="Genomic_DNA"/>
</dbReference>
<dbReference type="InterPro" id="IPR037066">
    <property type="entry name" value="Plug_dom_sf"/>
</dbReference>
<evidence type="ECO:0000256" key="7">
    <source>
        <dbReference type="ARBA" id="ARBA00023065"/>
    </source>
</evidence>
<evidence type="ECO:0000256" key="1">
    <source>
        <dbReference type="ARBA" id="ARBA00004571"/>
    </source>
</evidence>
<comment type="subcellular location">
    <subcellularLocation>
        <location evidence="1 12">Cell outer membrane</location>
        <topology evidence="1 12">Multi-pass membrane protein</topology>
    </subcellularLocation>
</comment>
<keyword evidence="4 12" id="KW-1134">Transmembrane beta strand</keyword>
<keyword evidence="18" id="KW-1185">Reference proteome</keyword>
<evidence type="ECO:0000256" key="6">
    <source>
        <dbReference type="ARBA" id="ARBA00022729"/>
    </source>
</evidence>
<keyword evidence="8 13" id="KW-0798">TonB box</keyword>
<dbReference type="Pfam" id="PF07715">
    <property type="entry name" value="Plug"/>
    <property type="match status" value="1"/>
</dbReference>
<gene>
    <name evidence="17" type="ORF">ACG04Q_16595</name>
</gene>
<dbReference type="SUPFAM" id="SSF56935">
    <property type="entry name" value="Porins"/>
    <property type="match status" value="1"/>
</dbReference>
<accession>A0ABW7GMK0</accession>
<feature type="domain" description="TonB-dependent receptor-like beta-barrel" evidence="15">
    <location>
        <begin position="379"/>
        <end position="788"/>
    </location>
</feature>
<dbReference type="PANTHER" id="PTHR30069:SF53">
    <property type="entry name" value="COLICIN I RECEPTOR-RELATED"/>
    <property type="match status" value="1"/>
</dbReference>
<evidence type="ECO:0000256" key="10">
    <source>
        <dbReference type="ARBA" id="ARBA00023170"/>
    </source>
</evidence>
<dbReference type="Pfam" id="PF00593">
    <property type="entry name" value="TonB_dep_Rec_b-barrel"/>
    <property type="match status" value="1"/>
</dbReference>
<dbReference type="PANTHER" id="PTHR30069">
    <property type="entry name" value="TONB-DEPENDENT OUTER MEMBRANE RECEPTOR"/>
    <property type="match status" value="1"/>
</dbReference>
<keyword evidence="11 12" id="KW-0998">Cell outer membrane</keyword>
<organism evidence="17 18">
    <name type="scientific">Pelomonas lactea</name>
    <dbReference type="NCBI Taxonomy" id="3299030"/>
    <lineage>
        <taxon>Bacteria</taxon>
        <taxon>Pseudomonadati</taxon>
        <taxon>Pseudomonadota</taxon>
        <taxon>Betaproteobacteria</taxon>
        <taxon>Burkholderiales</taxon>
        <taxon>Sphaerotilaceae</taxon>
        <taxon>Roseateles</taxon>
    </lineage>
</organism>
<keyword evidence="6 14" id="KW-0732">Signal</keyword>
<keyword evidence="10 17" id="KW-0675">Receptor</keyword>
<reference evidence="17 18" key="1">
    <citation type="submission" date="2024-08" db="EMBL/GenBank/DDBJ databases">
        <authorList>
            <person name="Lu H."/>
        </authorList>
    </citation>
    <scope>NUCLEOTIDE SEQUENCE [LARGE SCALE GENOMIC DNA]</scope>
    <source>
        <strain evidence="17 18">DXS20W</strain>
    </source>
</reference>
<dbReference type="Gene3D" id="2.170.130.10">
    <property type="entry name" value="TonB-dependent receptor, plug domain"/>
    <property type="match status" value="1"/>
</dbReference>
<keyword evidence="9 12" id="KW-0472">Membrane</keyword>